<comment type="caution">
    <text evidence="1">The sequence shown here is derived from an EMBL/GenBank/DDBJ whole genome shotgun (WGS) entry which is preliminary data.</text>
</comment>
<accession>A0AAW2IUM9</accession>
<reference evidence="1" key="1">
    <citation type="submission" date="2020-06" db="EMBL/GenBank/DDBJ databases">
        <authorList>
            <person name="Li T."/>
            <person name="Hu X."/>
            <person name="Zhang T."/>
            <person name="Song X."/>
            <person name="Zhang H."/>
            <person name="Dai N."/>
            <person name="Sheng W."/>
            <person name="Hou X."/>
            <person name="Wei L."/>
        </authorList>
    </citation>
    <scope>NUCLEOTIDE SEQUENCE</scope>
    <source>
        <strain evidence="1">G01</strain>
        <tissue evidence="1">Leaf</tissue>
    </source>
</reference>
<dbReference type="EMBL" id="JACGWK010001615">
    <property type="protein sequence ID" value="KAL0285093.1"/>
    <property type="molecule type" value="Genomic_DNA"/>
</dbReference>
<protein>
    <recommendedName>
        <fullName evidence="2">Reverse transcriptase</fullName>
    </recommendedName>
</protein>
<sequence>MPECGHNAKHLGFPFCNPESRTQAFGELTEKMTNRMALWKARNLLRAVKMVLIKNVAQALPVYPMSSFILLKKICHKLDAIVRRFWWKTELAENSNHFIALKSWSAICTPKSKGGLGFPKFADINRALFSKIF</sequence>
<evidence type="ECO:0008006" key="2">
    <source>
        <dbReference type="Google" id="ProtNLM"/>
    </source>
</evidence>
<name>A0AAW2IUM9_9LAMI</name>
<proteinExistence type="predicted"/>
<dbReference type="AlphaFoldDB" id="A0AAW2IUM9"/>
<gene>
    <name evidence="1" type="ORF">Sangu_2794800</name>
</gene>
<dbReference type="PANTHER" id="PTHR33116">
    <property type="entry name" value="REVERSE TRANSCRIPTASE ZINC-BINDING DOMAIN-CONTAINING PROTEIN-RELATED-RELATED"/>
    <property type="match status" value="1"/>
</dbReference>
<evidence type="ECO:0000313" key="1">
    <source>
        <dbReference type="EMBL" id="KAL0285093.1"/>
    </source>
</evidence>
<reference evidence="1" key="2">
    <citation type="journal article" date="2024" name="Plant">
        <title>Genomic evolution and insights into agronomic trait innovations of Sesamum species.</title>
        <authorList>
            <person name="Miao H."/>
            <person name="Wang L."/>
            <person name="Qu L."/>
            <person name="Liu H."/>
            <person name="Sun Y."/>
            <person name="Le M."/>
            <person name="Wang Q."/>
            <person name="Wei S."/>
            <person name="Zheng Y."/>
            <person name="Lin W."/>
            <person name="Duan Y."/>
            <person name="Cao H."/>
            <person name="Xiong S."/>
            <person name="Wang X."/>
            <person name="Wei L."/>
            <person name="Li C."/>
            <person name="Ma Q."/>
            <person name="Ju M."/>
            <person name="Zhao R."/>
            <person name="Li G."/>
            <person name="Mu C."/>
            <person name="Tian Q."/>
            <person name="Mei H."/>
            <person name="Zhang T."/>
            <person name="Gao T."/>
            <person name="Zhang H."/>
        </authorList>
    </citation>
    <scope>NUCLEOTIDE SEQUENCE</scope>
    <source>
        <strain evidence="1">G01</strain>
    </source>
</reference>
<dbReference type="PANTHER" id="PTHR33116:SF86">
    <property type="entry name" value="REVERSE TRANSCRIPTASE DOMAIN-CONTAINING PROTEIN"/>
    <property type="match status" value="1"/>
</dbReference>
<organism evidence="1">
    <name type="scientific">Sesamum angustifolium</name>
    <dbReference type="NCBI Taxonomy" id="2727405"/>
    <lineage>
        <taxon>Eukaryota</taxon>
        <taxon>Viridiplantae</taxon>
        <taxon>Streptophyta</taxon>
        <taxon>Embryophyta</taxon>
        <taxon>Tracheophyta</taxon>
        <taxon>Spermatophyta</taxon>
        <taxon>Magnoliopsida</taxon>
        <taxon>eudicotyledons</taxon>
        <taxon>Gunneridae</taxon>
        <taxon>Pentapetalae</taxon>
        <taxon>asterids</taxon>
        <taxon>lamiids</taxon>
        <taxon>Lamiales</taxon>
        <taxon>Pedaliaceae</taxon>
        <taxon>Sesamum</taxon>
    </lineage>
</organism>